<evidence type="ECO:0000313" key="2">
    <source>
        <dbReference type="EMBL" id="TEB16322.1"/>
    </source>
</evidence>
<dbReference type="EMBL" id="QPFP01000332">
    <property type="protein sequence ID" value="TEB16322.1"/>
    <property type="molecule type" value="Genomic_DNA"/>
</dbReference>
<organism evidence="2 3">
    <name type="scientific">Coprinellus micaceus</name>
    <name type="common">Glistening ink-cap mushroom</name>
    <name type="synonym">Coprinus micaceus</name>
    <dbReference type="NCBI Taxonomy" id="71717"/>
    <lineage>
        <taxon>Eukaryota</taxon>
        <taxon>Fungi</taxon>
        <taxon>Dikarya</taxon>
        <taxon>Basidiomycota</taxon>
        <taxon>Agaricomycotina</taxon>
        <taxon>Agaricomycetes</taxon>
        <taxon>Agaricomycetidae</taxon>
        <taxon>Agaricales</taxon>
        <taxon>Agaricineae</taxon>
        <taxon>Psathyrellaceae</taxon>
        <taxon>Coprinellus</taxon>
    </lineage>
</organism>
<name>A0A4Y7S5D9_COPMI</name>
<sequence length="117" mass="12998">MSDNRPKTPLPSVPKTLFATPHSRTSTATAPGADSAKVDALRPLIGQDMQLFKLGSLERYLFCMLRAVNAITGEFAIRPSDEEIREKLQECLNKIDAVVKQKKSKASMDVIYQAFQD</sequence>
<protein>
    <submittedName>
        <fullName evidence="2">Uncharacterized protein</fullName>
    </submittedName>
</protein>
<reference evidence="2 3" key="1">
    <citation type="journal article" date="2019" name="Nat. Ecol. Evol.">
        <title>Megaphylogeny resolves global patterns of mushroom evolution.</title>
        <authorList>
            <person name="Varga T."/>
            <person name="Krizsan K."/>
            <person name="Foldi C."/>
            <person name="Dima B."/>
            <person name="Sanchez-Garcia M."/>
            <person name="Sanchez-Ramirez S."/>
            <person name="Szollosi G.J."/>
            <person name="Szarkandi J.G."/>
            <person name="Papp V."/>
            <person name="Albert L."/>
            <person name="Andreopoulos W."/>
            <person name="Angelini C."/>
            <person name="Antonin V."/>
            <person name="Barry K.W."/>
            <person name="Bougher N.L."/>
            <person name="Buchanan P."/>
            <person name="Buyck B."/>
            <person name="Bense V."/>
            <person name="Catcheside P."/>
            <person name="Chovatia M."/>
            <person name="Cooper J."/>
            <person name="Damon W."/>
            <person name="Desjardin D."/>
            <person name="Finy P."/>
            <person name="Geml J."/>
            <person name="Haridas S."/>
            <person name="Hughes K."/>
            <person name="Justo A."/>
            <person name="Karasinski D."/>
            <person name="Kautmanova I."/>
            <person name="Kiss B."/>
            <person name="Kocsube S."/>
            <person name="Kotiranta H."/>
            <person name="LaButti K.M."/>
            <person name="Lechner B.E."/>
            <person name="Liimatainen K."/>
            <person name="Lipzen A."/>
            <person name="Lukacs Z."/>
            <person name="Mihaltcheva S."/>
            <person name="Morgado L.N."/>
            <person name="Niskanen T."/>
            <person name="Noordeloos M.E."/>
            <person name="Ohm R.A."/>
            <person name="Ortiz-Santana B."/>
            <person name="Ovrebo C."/>
            <person name="Racz N."/>
            <person name="Riley R."/>
            <person name="Savchenko A."/>
            <person name="Shiryaev A."/>
            <person name="Soop K."/>
            <person name="Spirin V."/>
            <person name="Szebenyi C."/>
            <person name="Tomsovsky M."/>
            <person name="Tulloss R.E."/>
            <person name="Uehling J."/>
            <person name="Grigoriev I.V."/>
            <person name="Vagvolgyi C."/>
            <person name="Papp T."/>
            <person name="Martin F.M."/>
            <person name="Miettinen O."/>
            <person name="Hibbett D.S."/>
            <person name="Nagy L.G."/>
        </authorList>
    </citation>
    <scope>NUCLEOTIDE SEQUENCE [LARGE SCALE GENOMIC DNA]</scope>
    <source>
        <strain evidence="2 3">FP101781</strain>
    </source>
</reference>
<evidence type="ECO:0000256" key="1">
    <source>
        <dbReference type="SAM" id="MobiDB-lite"/>
    </source>
</evidence>
<dbReference type="AlphaFoldDB" id="A0A4Y7S5D9"/>
<dbReference type="Proteomes" id="UP000298030">
    <property type="component" value="Unassembled WGS sequence"/>
</dbReference>
<keyword evidence="3" id="KW-1185">Reference proteome</keyword>
<accession>A0A4Y7S5D9</accession>
<comment type="caution">
    <text evidence="2">The sequence shown here is derived from an EMBL/GenBank/DDBJ whole genome shotgun (WGS) entry which is preliminary data.</text>
</comment>
<feature type="region of interest" description="Disordered" evidence="1">
    <location>
        <begin position="1"/>
        <end position="33"/>
    </location>
</feature>
<gene>
    <name evidence="2" type="ORF">FA13DRAFT_808840</name>
</gene>
<proteinExistence type="predicted"/>
<evidence type="ECO:0000313" key="3">
    <source>
        <dbReference type="Proteomes" id="UP000298030"/>
    </source>
</evidence>